<keyword evidence="4" id="KW-1185">Reference proteome</keyword>
<keyword evidence="2" id="KW-0812">Transmembrane</keyword>
<dbReference type="AlphaFoldDB" id="A0A5C5Z7S8"/>
<name>A0A5C5Z7S8_9BACT</name>
<evidence type="ECO:0000256" key="2">
    <source>
        <dbReference type="SAM" id="Phobius"/>
    </source>
</evidence>
<dbReference type="RefSeq" id="WP_146399134.1">
    <property type="nucleotide sequence ID" value="NZ_SJPJ01000001.1"/>
</dbReference>
<feature type="region of interest" description="Disordered" evidence="1">
    <location>
        <begin position="242"/>
        <end position="268"/>
    </location>
</feature>
<keyword evidence="2" id="KW-1133">Transmembrane helix</keyword>
<sequence>MTPSTDSFPPADSSCESIAELVSRLGKPPESVVEVWCNQLRDAAIDHENRLGHPLAEIDLAQWFLGPEGELWFAGQCYACPPTSQFGTPMNAASEERIEVFRNAVLGNSVFENAVLGTEETIRPELPTTDQSEFGKEPKSKSKKGWFAAAAAGLLFALLMAYPFIRRDASVASNRNESVSAPSQPPLKGVASDPKSPEAIRDESLSLETFDNAPDLTDESPVPELHSLLSVDSLLPAVPRVVSPPSHGIESAEAEQTQSSDAPNMSLGANDPNDGPATVDALEAVPDAELPEAPQRVRIAPVQANAFPVWGDDPDPSLIDNLSPGKLTLQFPIDVPMVLVPGESKDGYFIHDSRSETDVATLEVVDGSYAFQWANEIKSASAAATLHHGRLQDAKGHITYLRQSVEADPWPMAFAQTDYRPTWELGGMIPPNVTRITVDFELPEDIEIGWIDPVDPASPRRAKALAVLTHRKQEFVQIAVRMNIRCTSKMSCEIRFAGRLDPSMPWQTFTEDGLAQLANQLIERSSVLNELHRRSEAIYDQASSSQRQNLRPQREQLKAQIKIAAEMSERLAVLQAGVAELQLEGKIRCELLVRWPDGDQAVLSMPILEKDGDSGDHASE</sequence>
<dbReference type="OrthoDB" id="281128at2"/>
<reference evidence="3 4" key="1">
    <citation type="submission" date="2019-02" db="EMBL/GenBank/DDBJ databases">
        <title>Deep-cultivation of Planctomycetes and their phenomic and genomic characterization uncovers novel biology.</title>
        <authorList>
            <person name="Wiegand S."/>
            <person name="Jogler M."/>
            <person name="Boedeker C."/>
            <person name="Pinto D."/>
            <person name="Vollmers J."/>
            <person name="Rivas-Marin E."/>
            <person name="Kohn T."/>
            <person name="Peeters S.H."/>
            <person name="Heuer A."/>
            <person name="Rast P."/>
            <person name="Oberbeckmann S."/>
            <person name="Bunk B."/>
            <person name="Jeske O."/>
            <person name="Meyerdierks A."/>
            <person name="Storesund J.E."/>
            <person name="Kallscheuer N."/>
            <person name="Luecker S."/>
            <person name="Lage O.M."/>
            <person name="Pohl T."/>
            <person name="Merkel B.J."/>
            <person name="Hornburger P."/>
            <person name="Mueller R.-W."/>
            <person name="Bruemmer F."/>
            <person name="Labrenz M."/>
            <person name="Spormann A.M."/>
            <person name="Op Den Camp H."/>
            <person name="Overmann J."/>
            <person name="Amann R."/>
            <person name="Jetten M.S.M."/>
            <person name="Mascher T."/>
            <person name="Medema M.H."/>
            <person name="Devos D.P."/>
            <person name="Kaster A.-K."/>
            <person name="Ovreas L."/>
            <person name="Rohde M."/>
            <person name="Galperin M.Y."/>
            <person name="Jogler C."/>
        </authorList>
    </citation>
    <scope>NUCLEOTIDE SEQUENCE [LARGE SCALE GENOMIC DNA]</scope>
    <source>
        <strain evidence="3 4">CA13</strain>
    </source>
</reference>
<dbReference type="EMBL" id="SJPJ01000001">
    <property type="protein sequence ID" value="TWT82563.1"/>
    <property type="molecule type" value="Genomic_DNA"/>
</dbReference>
<accession>A0A5C5Z7S8</accession>
<comment type="caution">
    <text evidence="3">The sequence shown here is derived from an EMBL/GenBank/DDBJ whole genome shotgun (WGS) entry which is preliminary data.</text>
</comment>
<feature type="compositionally biased region" description="Polar residues" evidence="1">
    <location>
        <begin position="254"/>
        <end position="263"/>
    </location>
</feature>
<organism evidence="3 4">
    <name type="scientific">Novipirellula herctigrandis</name>
    <dbReference type="NCBI Taxonomy" id="2527986"/>
    <lineage>
        <taxon>Bacteria</taxon>
        <taxon>Pseudomonadati</taxon>
        <taxon>Planctomycetota</taxon>
        <taxon>Planctomycetia</taxon>
        <taxon>Pirellulales</taxon>
        <taxon>Pirellulaceae</taxon>
        <taxon>Novipirellula</taxon>
    </lineage>
</organism>
<gene>
    <name evidence="3" type="ORF">CA13_40260</name>
</gene>
<proteinExistence type="predicted"/>
<protein>
    <recommendedName>
        <fullName evidence="5">Transmembrane protein</fullName>
    </recommendedName>
</protein>
<dbReference type="Proteomes" id="UP000315010">
    <property type="component" value="Unassembled WGS sequence"/>
</dbReference>
<feature type="region of interest" description="Disordered" evidence="1">
    <location>
        <begin position="176"/>
        <end position="199"/>
    </location>
</feature>
<feature type="transmembrane region" description="Helical" evidence="2">
    <location>
        <begin position="146"/>
        <end position="165"/>
    </location>
</feature>
<evidence type="ECO:0000313" key="3">
    <source>
        <dbReference type="EMBL" id="TWT82563.1"/>
    </source>
</evidence>
<evidence type="ECO:0008006" key="5">
    <source>
        <dbReference type="Google" id="ProtNLM"/>
    </source>
</evidence>
<keyword evidence="2" id="KW-0472">Membrane</keyword>
<evidence type="ECO:0000313" key="4">
    <source>
        <dbReference type="Proteomes" id="UP000315010"/>
    </source>
</evidence>
<evidence type="ECO:0000256" key="1">
    <source>
        <dbReference type="SAM" id="MobiDB-lite"/>
    </source>
</evidence>